<protein>
    <submittedName>
        <fullName evidence="2">Sulfurtransferase</fullName>
    </submittedName>
</protein>
<dbReference type="InterPro" id="IPR036873">
    <property type="entry name" value="Rhodanese-like_dom_sf"/>
</dbReference>
<accession>A0A2J0Z7U2</accession>
<dbReference type="GO" id="GO:0016740">
    <property type="term" value="F:transferase activity"/>
    <property type="evidence" value="ECO:0007669"/>
    <property type="project" value="UniProtKB-KW"/>
</dbReference>
<evidence type="ECO:0000313" key="3">
    <source>
        <dbReference type="Proteomes" id="UP000231987"/>
    </source>
</evidence>
<reference evidence="2 3" key="1">
    <citation type="submission" date="2017-06" db="EMBL/GenBank/DDBJ databases">
        <title>Ensifer strains isolated from leguminous trees and herbs display diverse denitrification phenotypes with some acting as strong N2O sinks.</title>
        <authorList>
            <person name="Woliy K."/>
            <person name="Mania D."/>
            <person name="Bakken L.R."/>
            <person name="Frostegard A."/>
        </authorList>
    </citation>
    <scope>NUCLEOTIDE SEQUENCE [LARGE SCALE GENOMIC DNA]</scope>
    <source>
        <strain evidence="2 3">AC50a</strain>
    </source>
</reference>
<dbReference type="RefSeq" id="WP_100670697.1">
    <property type="nucleotide sequence ID" value="NZ_NJGD01000002.1"/>
</dbReference>
<gene>
    <name evidence="2" type="ORF">CEJ86_07440</name>
</gene>
<dbReference type="Proteomes" id="UP000231987">
    <property type="component" value="Unassembled WGS sequence"/>
</dbReference>
<dbReference type="Pfam" id="PF09828">
    <property type="entry name" value="ChrB_C"/>
    <property type="match status" value="1"/>
</dbReference>
<sequence length="273" mass="30457">MPSLLEIPPDKLARLIGTPKSPALIDVRIDEDFNADPRLVPGSVRRDYREVQLWRDELYGRSAVVICHRGKKLSYGVAAWLRQAGVSADVLEGGFESWAKAGHPAVPASSLPERDGQGRTVWVTRTRPKIDRIACPWLIRRFVDPNAVFLFVSPSEVETVAERFNATPFDIDAPVRWSHRGEHCTFDVMVQEFGLATEPLLRLATIVRAADTARLDLAPQAPGLLAASLGLSRMYADDNEQLEAGLPLYDAFYRWCRDATDETHNWPSPKKGA</sequence>
<organism evidence="2 3">
    <name type="scientific">Rhizobium meliloti</name>
    <name type="common">Ensifer meliloti</name>
    <name type="synonym">Sinorhizobium meliloti</name>
    <dbReference type="NCBI Taxonomy" id="382"/>
    <lineage>
        <taxon>Bacteria</taxon>
        <taxon>Pseudomonadati</taxon>
        <taxon>Pseudomonadota</taxon>
        <taxon>Alphaproteobacteria</taxon>
        <taxon>Hyphomicrobiales</taxon>
        <taxon>Rhizobiaceae</taxon>
        <taxon>Sinorhizobium/Ensifer group</taxon>
        <taxon>Sinorhizobium</taxon>
    </lineage>
</organism>
<dbReference type="AlphaFoldDB" id="A0A2J0Z7U2"/>
<comment type="caution">
    <text evidence="2">The sequence shown here is derived from an EMBL/GenBank/DDBJ whole genome shotgun (WGS) entry which is preliminary data.</text>
</comment>
<dbReference type="SMART" id="SM00450">
    <property type="entry name" value="RHOD"/>
    <property type="match status" value="1"/>
</dbReference>
<evidence type="ECO:0000259" key="1">
    <source>
        <dbReference type="PROSITE" id="PS50206"/>
    </source>
</evidence>
<evidence type="ECO:0000313" key="2">
    <source>
        <dbReference type="EMBL" id="PJR16590.1"/>
    </source>
</evidence>
<name>A0A2J0Z7U2_RHIML</name>
<keyword evidence="2" id="KW-0808">Transferase</keyword>
<dbReference type="Gene3D" id="3.40.250.10">
    <property type="entry name" value="Rhodanese-like domain"/>
    <property type="match status" value="1"/>
</dbReference>
<dbReference type="SUPFAM" id="SSF52821">
    <property type="entry name" value="Rhodanese/Cell cycle control phosphatase"/>
    <property type="match status" value="1"/>
</dbReference>
<feature type="domain" description="Rhodanese" evidence="1">
    <location>
        <begin position="18"/>
        <end position="107"/>
    </location>
</feature>
<dbReference type="InterPro" id="IPR018634">
    <property type="entry name" value="ChrB_C"/>
</dbReference>
<dbReference type="InterPro" id="IPR001763">
    <property type="entry name" value="Rhodanese-like_dom"/>
</dbReference>
<proteinExistence type="predicted"/>
<dbReference type="EMBL" id="NJGD01000002">
    <property type="protein sequence ID" value="PJR16590.1"/>
    <property type="molecule type" value="Genomic_DNA"/>
</dbReference>
<dbReference type="PROSITE" id="PS50206">
    <property type="entry name" value="RHODANESE_3"/>
    <property type="match status" value="1"/>
</dbReference>
<dbReference type="Pfam" id="PF00581">
    <property type="entry name" value="Rhodanese"/>
    <property type="match status" value="1"/>
</dbReference>